<feature type="transmembrane region" description="Helical" evidence="7">
    <location>
        <begin position="1260"/>
        <end position="1280"/>
    </location>
</feature>
<dbReference type="InterPro" id="IPR023299">
    <property type="entry name" value="ATPase_P-typ_cyto_dom_N"/>
</dbReference>
<dbReference type="CDD" id="cd07302">
    <property type="entry name" value="CHD"/>
    <property type="match status" value="2"/>
</dbReference>
<comment type="caution">
    <text evidence="9">The sequence shown here is derived from an EMBL/GenBank/DDBJ whole genome shotgun (WGS) entry which is preliminary data.</text>
</comment>
<dbReference type="Pfam" id="PF00211">
    <property type="entry name" value="Guanylate_cyc"/>
    <property type="match status" value="2"/>
</dbReference>
<reference evidence="9 10" key="1">
    <citation type="submission" date="2016-11" db="EMBL/GenBank/DDBJ databases">
        <title>The macronuclear genome of Stentor coeruleus: a giant cell with tiny introns.</title>
        <authorList>
            <person name="Slabodnick M."/>
            <person name="Ruby J.G."/>
            <person name="Reiff S.B."/>
            <person name="Swart E.C."/>
            <person name="Gosai S."/>
            <person name="Prabakaran S."/>
            <person name="Witkowska E."/>
            <person name="Larue G.E."/>
            <person name="Fisher S."/>
            <person name="Freeman R.M."/>
            <person name="Gunawardena J."/>
            <person name="Chu W."/>
            <person name="Stover N.A."/>
            <person name="Gregory B.D."/>
            <person name="Nowacki M."/>
            <person name="Derisi J."/>
            <person name="Roy S.W."/>
            <person name="Marshall W.F."/>
            <person name="Sood P."/>
        </authorList>
    </citation>
    <scope>NUCLEOTIDE SEQUENCE [LARGE SCALE GENOMIC DNA]</scope>
    <source>
        <strain evidence="9">WM001</strain>
    </source>
</reference>
<protein>
    <recommendedName>
        <fullName evidence="8">Guanylate cyclase domain-containing protein</fullName>
    </recommendedName>
</protein>
<dbReference type="InterPro" id="IPR029787">
    <property type="entry name" value="Nucleotide_cyclase"/>
</dbReference>
<evidence type="ECO:0000256" key="4">
    <source>
        <dbReference type="ARBA" id="ARBA00022842"/>
    </source>
</evidence>
<keyword evidence="2 7" id="KW-0812">Transmembrane</keyword>
<dbReference type="SMART" id="SM00044">
    <property type="entry name" value="CYCc"/>
    <property type="match status" value="2"/>
</dbReference>
<dbReference type="GO" id="GO:0006897">
    <property type="term" value="P:endocytosis"/>
    <property type="evidence" value="ECO:0007669"/>
    <property type="project" value="TreeGrafter"/>
</dbReference>
<dbReference type="InterPro" id="IPR001054">
    <property type="entry name" value="A/G_cyclase"/>
</dbReference>
<dbReference type="InterPro" id="IPR023214">
    <property type="entry name" value="HAD_sf"/>
</dbReference>
<dbReference type="Proteomes" id="UP000187209">
    <property type="component" value="Unassembled WGS sequence"/>
</dbReference>
<feature type="transmembrane region" description="Helical" evidence="7">
    <location>
        <begin position="1829"/>
        <end position="1847"/>
    </location>
</feature>
<dbReference type="GO" id="GO:0006890">
    <property type="term" value="P:retrograde vesicle-mediated transport, Golgi to endoplasmic reticulum"/>
    <property type="evidence" value="ECO:0007669"/>
    <property type="project" value="TreeGrafter"/>
</dbReference>
<evidence type="ECO:0000259" key="8">
    <source>
        <dbReference type="PROSITE" id="PS50125"/>
    </source>
</evidence>
<dbReference type="GO" id="GO:0140326">
    <property type="term" value="F:ATPase-coupled intramembrane lipid transporter activity"/>
    <property type="evidence" value="ECO:0007669"/>
    <property type="project" value="TreeGrafter"/>
</dbReference>
<feature type="transmembrane region" description="Helical" evidence="7">
    <location>
        <begin position="1331"/>
        <end position="1353"/>
    </location>
</feature>
<feature type="transmembrane region" description="Helical" evidence="7">
    <location>
        <begin position="1731"/>
        <end position="1748"/>
    </location>
</feature>
<dbReference type="InterPro" id="IPR008250">
    <property type="entry name" value="ATPase_P-typ_transduc_dom_A_sf"/>
</dbReference>
<evidence type="ECO:0000256" key="5">
    <source>
        <dbReference type="ARBA" id="ARBA00022989"/>
    </source>
</evidence>
<feature type="transmembrane region" description="Helical" evidence="7">
    <location>
        <begin position="289"/>
        <end position="309"/>
    </location>
</feature>
<evidence type="ECO:0000256" key="2">
    <source>
        <dbReference type="ARBA" id="ARBA00022692"/>
    </source>
</evidence>
<proteinExistence type="predicted"/>
<dbReference type="InterPro" id="IPR032630">
    <property type="entry name" value="P_typ_ATPase_c"/>
</dbReference>
<feature type="transmembrane region" description="Helical" evidence="7">
    <location>
        <begin position="1754"/>
        <end position="1775"/>
    </location>
</feature>
<keyword evidence="5 7" id="KW-1133">Transmembrane helix</keyword>
<keyword evidence="6 7" id="KW-0472">Membrane</keyword>
<feature type="domain" description="Guanylate cyclase" evidence="8">
    <location>
        <begin position="1900"/>
        <end position="2030"/>
    </location>
</feature>
<organism evidence="9 10">
    <name type="scientific">Stentor coeruleus</name>
    <dbReference type="NCBI Taxonomy" id="5963"/>
    <lineage>
        <taxon>Eukaryota</taxon>
        <taxon>Sar</taxon>
        <taxon>Alveolata</taxon>
        <taxon>Ciliophora</taxon>
        <taxon>Postciliodesmatophora</taxon>
        <taxon>Heterotrichea</taxon>
        <taxon>Heterotrichida</taxon>
        <taxon>Stentoridae</taxon>
        <taxon>Stentor</taxon>
    </lineage>
</organism>
<dbReference type="SUPFAM" id="SSF55073">
    <property type="entry name" value="Nucleotide cyclase"/>
    <property type="match status" value="2"/>
</dbReference>
<dbReference type="Gene3D" id="3.30.70.1230">
    <property type="entry name" value="Nucleotide cyclase"/>
    <property type="match status" value="2"/>
</dbReference>
<gene>
    <name evidence="9" type="ORF">SteCoe_30</name>
</gene>
<feature type="transmembrane region" description="Helical" evidence="7">
    <location>
        <begin position="1200"/>
        <end position="1219"/>
    </location>
</feature>
<feature type="transmembrane region" description="Helical" evidence="7">
    <location>
        <begin position="329"/>
        <end position="347"/>
    </location>
</feature>
<dbReference type="GO" id="GO:0005886">
    <property type="term" value="C:plasma membrane"/>
    <property type="evidence" value="ECO:0007669"/>
    <property type="project" value="TreeGrafter"/>
</dbReference>
<sequence length="2088" mass="238138">MENFHIEGPKQDTSEENWRELELFGSYSNGSDKYPSNIINSSRFTLLNILPKSLYEQFQKTSNLWFGFIVIITFANPEENTWHRLSRLIPLLLILIVNLFKDMISYFHQRKSDFKTNSKQFSVWDGQVFIEKPACQILVGDILLILEYESVPADMLLLCVGRQKECFADAFSVLGERNLQVKKPVKDTQAVLGGNDLDETSANLKRLNGHIIIKNTCKSEDFEGKMKLRLYPKATKLHRENLIIRGTIISNTPWILGYVLYTGKESSFPVRQKKKQVSMTEKKLEYWNFWLILSMLLLTLLNFLISIFLYTSHNQSHPLFYLSGFINQVQDLIPISLFSVIQIIRLARALKIRISSYGCIIKNPEYLEDLGHIEYLILNKTGTLTRNELSAQVCIIGEKVYWKNPLASQEEHAEIKDTSRALNRFESECYNFKDLRKDIEKGSILAYHYLLCMALCNHTTTKGQGEEYFSLSVDDKVLVETAAMLGMKLLTHSSSSCTLNYDGKELEFMVLGYQNFSSELKKSRILVRDVKEDCGYLYIKGSKEDMLELFSLSYEEKTNIEEFTLSRNLIRMRTVLMGFKKLFGPELEEFDFAYQTAISSPVNSNGRIDGVFENLEKDCEYLGIAGIEDVIDDQTRDCLGFLTQAGVKTWITSGDNEENTLTAGVSSRLFEENVRIVRLTNFTSESEACSVMIQQIKEHIQHEHSRKIESSNSFIQSLENEDESQDCRIRSEPLIFIGIHNSSYVVQEEKKNLDKITGPGSPREIQTLMTKQDGEHTKLGFNPNSVYFVLSVDKSGLEYGLSSEESRKLFISLLFAAHCVCFHSLQAEHKANIVKLLRNNFRFKPVVLTIGDGQCDAGMLHESSIGASINKPNSNLMNIVDVLVEHFYQFLHLIMYQGHWSAVNLSTIVVYSVYSRFVWATVLVLYNVMTKFNAMILIDDELIVLYSIVFPILQMVFVGIFDKDIDEFQMRMYPQVYSLGIHREILSAHKVYLSIAEGIFHGFLISLIFYISLGSSTTTHGYSISLSESSFTIALVLFTVCSLKLLIETHRISLNTSFGHLLSISILLIHILFKSSKNPYYTLSLTLSNIPTLFISLFLVPAFIFALQLASKSTKAIFWPDLLQYIKALNLREVSFELISRLASYKDELSRVYIKSNDWNGKKDKDSLDFSRSTLKFKSKQPENEFNQGKIIENLKTYRNFMVASCVMTGVIVICIICLEKQNYIGKSVVILPCFMILLVLMSGYSFVSYFKTNFRGFITCFYVFLLGFIVLASVLYEISLTEANSVLLLVFFIAFNSDWFAFLLVAICSFMITAANCIRYYAKEDYTEELTLLFMIYFFGLLVNTSSVGYSIDKTKRQEYILIRKVEIEVDKSKSVLSYLLPAFVRKRVKDGCRYLSEDQGTVSVLFCDIMDFEEIVASFTPVELTTFLDDVFGKFDQICQSVGITKIETVGKTYMACAGLKDSEEEMDPYFGTVTHARRAIELGLAIIRIVTNIHLRKNVTLSVKIGVNSGSVTAGVIGYHKPQFSLVGDTVNTASRMASTCPSANSLQISNSTYELLEDKRGLVFTQRQVEVKGKGTMNTWLVRLPVGLNENASFESPCMQFTNKITGSSVLAPTRAMSLYHRNTLIEASTTHERRLSALLTHLEISDFKQLFQRKDTELIDQVQWFSVSCMEKVKEKKFRLETLENNRPVITLAMIMIISCNICSIIIYVVSFALGRLECIYYIGKVFIETLCEISLLIGIRWYSKELWFAWSIEFVYLGFSIIEILIGLVEYRDLRLQFISYLNHIFLFSHCSELFFKHNFWSLIVITVLWVVCILVVFLEKAILLSIFSIIVTATLSFTVYTSERNLRINSTLKAAANKELDKTEKLIKQMMPPHVVQNLKEQSAITDKINQVTILYADIVGFTAWSSTRTPEEIVTMLSELFTMFDKNCVNHNVYKVHTIGDCYVAMGYTGQAARDILQECINVIGFAQQTLEIIQNVNNENEINLNMRIGIHTGDVTAGITGTNIVRYDIYGSDVMIANKIESCGIPGKIAVSEATKNIIEACKDKKFVFTPHVDFFVNAAKKKINTFLLDRYEVNDKIN</sequence>
<dbReference type="Pfam" id="PF16212">
    <property type="entry name" value="PhoLip_ATPase_C"/>
    <property type="match status" value="1"/>
</dbReference>
<dbReference type="InterPro" id="IPR023298">
    <property type="entry name" value="ATPase_P-typ_TM_dom_sf"/>
</dbReference>
<dbReference type="InterPro" id="IPR036412">
    <property type="entry name" value="HAD-like_sf"/>
</dbReference>
<dbReference type="OrthoDB" id="354346at2759"/>
<evidence type="ECO:0000256" key="1">
    <source>
        <dbReference type="ARBA" id="ARBA00004141"/>
    </source>
</evidence>
<dbReference type="GO" id="GO:0009190">
    <property type="term" value="P:cyclic nucleotide biosynthetic process"/>
    <property type="evidence" value="ECO:0007669"/>
    <property type="project" value="InterPro"/>
</dbReference>
<feature type="transmembrane region" description="Helical" evidence="7">
    <location>
        <begin position="902"/>
        <end position="922"/>
    </location>
</feature>
<comment type="subcellular location">
    <subcellularLocation>
        <location evidence="1">Membrane</location>
        <topology evidence="1">Multi-pass membrane protein</topology>
    </subcellularLocation>
</comment>
<dbReference type="Gene3D" id="3.40.1110.10">
    <property type="entry name" value="Calcium-transporting ATPase, cytoplasmic domain N"/>
    <property type="match status" value="1"/>
</dbReference>
<dbReference type="Gene3D" id="3.40.50.1000">
    <property type="entry name" value="HAD superfamily/HAD-like"/>
    <property type="match status" value="1"/>
</dbReference>
<feature type="transmembrane region" description="Helical" evidence="7">
    <location>
        <begin position="1093"/>
        <end position="1110"/>
    </location>
</feature>
<keyword evidence="4" id="KW-0460">Magnesium</keyword>
<feature type="transmembrane region" description="Helical" evidence="7">
    <location>
        <begin position="1031"/>
        <end position="1047"/>
    </location>
</feature>
<evidence type="ECO:0000256" key="7">
    <source>
        <dbReference type="SAM" id="Phobius"/>
    </source>
</evidence>
<dbReference type="InterPro" id="IPR032631">
    <property type="entry name" value="P-type_ATPase_N"/>
</dbReference>
<feature type="transmembrane region" description="Helical" evidence="7">
    <location>
        <begin position="942"/>
        <end position="961"/>
    </location>
</feature>
<evidence type="ECO:0000313" key="10">
    <source>
        <dbReference type="Proteomes" id="UP000187209"/>
    </source>
</evidence>
<dbReference type="GO" id="GO:0045332">
    <property type="term" value="P:phospholipid translocation"/>
    <property type="evidence" value="ECO:0007669"/>
    <property type="project" value="TreeGrafter"/>
</dbReference>
<dbReference type="SUPFAM" id="SSF56784">
    <property type="entry name" value="HAD-like"/>
    <property type="match status" value="1"/>
</dbReference>
<dbReference type="GO" id="GO:0005768">
    <property type="term" value="C:endosome"/>
    <property type="evidence" value="ECO:0007669"/>
    <property type="project" value="TreeGrafter"/>
</dbReference>
<dbReference type="Pfam" id="PF16209">
    <property type="entry name" value="PhoLip_ATPase_N"/>
    <property type="match status" value="1"/>
</dbReference>
<evidence type="ECO:0000256" key="6">
    <source>
        <dbReference type="ARBA" id="ARBA00023136"/>
    </source>
</evidence>
<keyword evidence="10" id="KW-1185">Reference proteome</keyword>
<feature type="domain" description="Guanylate cyclase" evidence="8">
    <location>
        <begin position="1405"/>
        <end position="1541"/>
    </location>
</feature>
<evidence type="ECO:0000256" key="3">
    <source>
        <dbReference type="ARBA" id="ARBA00022723"/>
    </source>
</evidence>
<dbReference type="GO" id="GO:0000166">
    <property type="term" value="F:nucleotide binding"/>
    <property type="evidence" value="ECO:0007669"/>
    <property type="project" value="InterPro"/>
</dbReference>
<dbReference type="PANTHER" id="PTHR24092:SF5">
    <property type="entry name" value="PHOSPHOLIPID-TRANSPORTING ATPASE"/>
    <property type="match status" value="1"/>
</dbReference>
<dbReference type="EMBL" id="MPUH01000001">
    <property type="protein sequence ID" value="OMJ96302.1"/>
    <property type="molecule type" value="Genomic_DNA"/>
</dbReference>
<name>A0A1R2D4W9_9CILI</name>
<feature type="transmembrane region" description="Helical" evidence="7">
    <location>
        <begin position="1806"/>
        <end position="1823"/>
    </location>
</feature>
<evidence type="ECO:0000313" key="9">
    <source>
        <dbReference type="EMBL" id="OMJ96302.1"/>
    </source>
</evidence>
<dbReference type="SUPFAM" id="SSF81665">
    <property type="entry name" value="Calcium ATPase, transmembrane domain M"/>
    <property type="match status" value="1"/>
</dbReference>
<dbReference type="GO" id="GO:0046872">
    <property type="term" value="F:metal ion binding"/>
    <property type="evidence" value="ECO:0007669"/>
    <property type="project" value="UniProtKB-KW"/>
</dbReference>
<feature type="transmembrane region" description="Helical" evidence="7">
    <location>
        <begin position="1694"/>
        <end position="1719"/>
    </location>
</feature>
<keyword evidence="3" id="KW-0479">Metal-binding</keyword>
<feature type="transmembrane region" description="Helical" evidence="7">
    <location>
        <begin position="1300"/>
        <end position="1319"/>
    </location>
</feature>
<dbReference type="Gene3D" id="2.70.150.10">
    <property type="entry name" value="Calcium-transporting ATPase, cytoplasmic transduction domain A"/>
    <property type="match status" value="1"/>
</dbReference>
<dbReference type="PANTHER" id="PTHR24092">
    <property type="entry name" value="PROBABLE PHOSPHOLIPID-TRANSPORTING ATPASE"/>
    <property type="match status" value="1"/>
</dbReference>
<dbReference type="PROSITE" id="PS50125">
    <property type="entry name" value="GUANYLATE_CYCLASE_2"/>
    <property type="match status" value="2"/>
</dbReference>
<dbReference type="GO" id="GO:0035556">
    <property type="term" value="P:intracellular signal transduction"/>
    <property type="evidence" value="ECO:0007669"/>
    <property type="project" value="InterPro"/>
</dbReference>
<feature type="transmembrane region" description="Helical" evidence="7">
    <location>
        <begin position="1054"/>
        <end position="1073"/>
    </location>
</feature>
<dbReference type="GO" id="GO:0005802">
    <property type="term" value="C:trans-Golgi network"/>
    <property type="evidence" value="ECO:0007669"/>
    <property type="project" value="TreeGrafter"/>
</dbReference>
<accession>A0A1R2D4W9</accession>
<dbReference type="SUPFAM" id="SSF81653">
    <property type="entry name" value="Calcium ATPase, transduction domain A"/>
    <property type="match status" value="1"/>
</dbReference>
<feature type="transmembrane region" description="Helical" evidence="7">
    <location>
        <begin position="1225"/>
        <end position="1248"/>
    </location>
</feature>
<feature type="transmembrane region" description="Helical" evidence="7">
    <location>
        <begin position="991"/>
        <end position="1011"/>
    </location>
</feature>